<evidence type="ECO:0000256" key="1">
    <source>
        <dbReference type="SAM" id="MobiDB-lite"/>
    </source>
</evidence>
<gene>
    <name evidence="2" type="ORF">WOLCODRAFT_81131</name>
</gene>
<dbReference type="AlphaFoldDB" id="A0A2H3JAU5"/>
<sequence length="270" mass="29657">MFSLRPAPLEGDSYARTPGRVLKGVRQENLYRVPLTMNAKGKGAHTPHFSHTQKAGRSGAKPSIKNARPLLDKTPFPNRVASAIPLQTPAPKSGKLAKLVLQDEPAQDALPAALLRPSSARKSIRLLKSSIQGKAQEFKTPITRGNHWDVSEDDVQMDEGVITEGKNAGEEEDYDEIEYMPPSAIIETYQPLFEMPDYSVAGKMLLELAHSAKIDDTLDLYYAQDIDKQIDVPALWVASGFASSPSKWERLPLSELGARGSVRLTASLLR</sequence>
<dbReference type="OMA" id="CTITHYA"/>
<dbReference type="Proteomes" id="UP000218811">
    <property type="component" value="Unassembled WGS sequence"/>
</dbReference>
<dbReference type="OrthoDB" id="3266915at2759"/>
<evidence type="ECO:0000313" key="2">
    <source>
        <dbReference type="EMBL" id="PCH35869.1"/>
    </source>
</evidence>
<protein>
    <submittedName>
        <fullName evidence="2">Uncharacterized protein</fullName>
    </submittedName>
</protein>
<accession>A0A2H3JAU5</accession>
<name>A0A2H3JAU5_WOLCO</name>
<feature type="region of interest" description="Disordered" evidence="1">
    <location>
        <begin position="39"/>
        <end position="63"/>
    </location>
</feature>
<reference evidence="2 3" key="1">
    <citation type="journal article" date="2012" name="Science">
        <title>The Paleozoic origin of enzymatic lignin decomposition reconstructed from 31 fungal genomes.</title>
        <authorList>
            <person name="Floudas D."/>
            <person name="Binder M."/>
            <person name="Riley R."/>
            <person name="Barry K."/>
            <person name="Blanchette R.A."/>
            <person name="Henrissat B."/>
            <person name="Martinez A.T."/>
            <person name="Otillar R."/>
            <person name="Spatafora J.W."/>
            <person name="Yadav J.S."/>
            <person name="Aerts A."/>
            <person name="Benoit I."/>
            <person name="Boyd A."/>
            <person name="Carlson A."/>
            <person name="Copeland A."/>
            <person name="Coutinho P.M."/>
            <person name="de Vries R.P."/>
            <person name="Ferreira P."/>
            <person name="Findley K."/>
            <person name="Foster B."/>
            <person name="Gaskell J."/>
            <person name="Glotzer D."/>
            <person name="Gorecki P."/>
            <person name="Heitman J."/>
            <person name="Hesse C."/>
            <person name="Hori C."/>
            <person name="Igarashi K."/>
            <person name="Jurgens J.A."/>
            <person name="Kallen N."/>
            <person name="Kersten P."/>
            <person name="Kohler A."/>
            <person name="Kuees U."/>
            <person name="Kumar T.K.A."/>
            <person name="Kuo A."/>
            <person name="LaButti K."/>
            <person name="Larrondo L.F."/>
            <person name="Lindquist E."/>
            <person name="Ling A."/>
            <person name="Lombard V."/>
            <person name="Lucas S."/>
            <person name="Lundell T."/>
            <person name="Martin R."/>
            <person name="McLaughlin D.J."/>
            <person name="Morgenstern I."/>
            <person name="Morin E."/>
            <person name="Murat C."/>
            <person name="Nagy L.G."/>
            <person name="Nolan M."/>
            <person name="Ohm R.A."/>
            <person name="Patyshakuliyeva A."/>
            <person name="Rokas A."/>
            <person name="Ruiz-Duenas F.J."/>
            <person name="Sabat G."/>
            <person name="Salamov A."/>
            <person name="Samejima M."/>
            <person name="Schmutz J."/>
            <person name="Slot J.C."/>
            <person name="St John F."/>
            <person name="Stenlid J."/>
            <person name="Sun H."/>
            <person name="Sun S."/>
            <person name="Syed K."/>
            <person name="Tsang A."/>
            <person name="Wiebenga A."/>
            <person name="Young D."/>
            <person name="Pisabarro A."/>
            <person name="Eastwood D.C."/>
            <person name="Martin F."/>
            <person name="Cullen D."/>
            <person name="Grigoriev I.V."/>
            <person name="Hibbett D.S."/>
        </authorList>
    </citation>
    <scope>NUCLEOTIDE SEQUENCE [LARGE SCALE GENOMIC DNA]</scope>
    <source>
        <strain evidence="2 3">MD-104</strain>
    </source>
</reference>
<dbReference type="EMBL" id="KB467865">
    <property type="protein sequence ID" value="PCH35869.1"/>
    <property type="molecule type" value="Genomic_DNA"/>
</dbReference>
<evidence type="ECO:0000313" key="3">
    <source>
        <dbReference type="Proteomes" id="UP000218811"/>
    </source>
</evidence>
<keyword evidence="3" id="KW-1185">Reference proteome</keyword>
<organism evidence="2 3">
    <name type="scientific">Wolfiporia cocos (strain MD-104)</name>
    <name type="common">Brown rot fungus</name>
    <dbReference type="NCBI Taxonomy" id="742152"/>
    <lineage>
        <taxon>Eukaryota</taxon>
        <taxon>Fungi</taxon>
        <taxon>Dikarya</taxon>
        <taxon>Basidiomycota</taxon>
        <taxon>Agaricomycotina</taxon>
        <taxon>Agaricomycetes</taxon>
        <taxon>Polyporales</taxon>
        <taxon>Phaeolaceae</taxon>
        <taxon>Wolfiporia</taxon>
    </lineage>
</organism>
<proteinExistence type="predicted"/>
<dbReference type="STRING" id="742152.A0A2H3JAU5"/>